<feature type="transmembrane region" description="Helical" evidence="1">
    <location>
        <begin position="55"/>
        <end position="73"/>
    </location>
</feature>
<accession>A0A0N9V2Z9</accession>
<dbReference type="InterPro" id="IPR036938">
    <property type="entry name" value="PAP2/HPO_sf"/>
</dbReference>
<evidence type="ECO:0000259" key="2">
    <source>
        <dbReference type="Pfam" id="PF01569"/>
    </source>
</evidence>
<dbReference type="EMBL" id="CP012701">
    <property type="protein sequence ID" value="ALH83174.1"/>
    <property type="molecule type" value="Genomic_DNA"/>
</dbReference>
<dbReference type="KEGG" id="smag:AN936_23860"/>
<evidence type="ECO:0000313" key="3">
    <source>
        <dbReference type="EMBL" id="ALH83174.1"/>
    </source>
</evidence>
<proteinExistence type="predicted"/>
<feature type="transmembrane region" description="Helical" evidence="1">
    <location>
        <begin position="174"/>
        <end position="192"/>
    </location>
</feature>
<name>A0A0N9V2Z9_SPHMC</name>
<keyword evidence="1" id="KW-0812">Transmembrane</keyword>
<reference evidence="3 4" key="1">
    <citation type="journal article" date="2015" name="Genome Announc.">
        <title>Complete Genome Sequence of Polypropylene Glycol- and Polyethylene Glycol-Degrading Sphingopyxis macrogoltabida Strain EY-1.</title>
        <authorList>
            <person name="Ohtsubo Y."/>
            <person name="Nagata Y."/>
            <person name="Numata M."/>
            <person name="Tsuchikane K."/>
            <person name="Hosoyama A."/>
            <person name="Yamazoe A."/>
            <person name="Tsuda M."/>
            <person name="Fujita N."/>
            <person name="Kawai F."/>
        </authorList>
    </citation>
    <scope>NUCLEOTIDE SEQUENCE [LARGE SCALE GENOMIC DNA]</scope>
    <source>
        <strain evidence="3 4">EY-1</strain>
        <plasmid evidence="3">1</plasmid>
    </source>
</reference>
<geneLocation type="plasmid" evidence="3 4">
    <name>1</name>
</geneLocation>
<sequence>MRIAVTLTLSALVLGAACLEVLGPLPGDVAVTLALQSAFGASPQWAEWLTDTAKPPLVVATIVVGAGLAWLIAGWRAALGVPLAFGFGWLMDKAARALIFAPRPAADVVEVASASSSSGLPSTFGLVFGGVFGVGLMARAKRWDTASLQVLAAFLIITGAAARVVLGGHWASQMLVSVLLGLASAAAAYCATTRIPRRGRSNFP</sequence>
<dbReference type="InterPro" id="IPR000326">
    <property type="entry name" value="PAP2/HPO"/>
</dbReference>
<keyword evidence="1" id="KW-0472">Membrane</keyword>
<evidence type="ECO:0000313" key="4">
    <source>
        <dbReference type="Proteomes" id="UP000058074"/>
    </source>
</evidence>
<dbReference type="Proteomes" id="UP000058074">
    <property type="component" value="Plasmid 1"/>
</dbReference>
<dbReference type="PATRIC" id="fig|33050.5.peg.4829"/>
<dbReference type="AlphaFoldDB" id="A0A0N9V2Z9"/>
<dbReference type="SUPFAM" id="SSF48317">
    <property type="entry name" value="Acid phosphatase/Vanadium-dependent haloperoxidase"/>
    <property type="match status" value="1"/>
</dbReference>
<organism evidence="3 4">
    <name type="scientific">Sphingopyxis macrogoltabida</name>
    <name type="common">Sphingomonas macrogoltabidus</name>
    <dbReference type="NCBI Taxonomy" id="33050"/>
    <lineage>
        <taxon>Bacteria</taxon>
        <taxon>Pseudomonadati</taxon>
        <taxon>Pseudomonadota</taxon>
        <taxon>Alphaproteobacteria</taxon>
        <taxon>Sphingomonadales</taxon>
        <taxon>Sphingomonadaceae</taxon>
        <taxon>Sphingopyxis</taxon>
    </lineage>
</organism>
<protein>
    <recommendedName>
        <fullName evidence="2">Phosphatidic acid phosphatase type 2/haloperoxidase domain-containing protein</fullName>
    </recommendedName>
</protein>
<feature type="domain" description="Phosphatidic acid phosphatase type 2/haloperoxidase" evidence="2">
    <location>
        <begin position="100"/>
        <end position="193"/>
    </location>
</feature>
<evidence type="ECO:0000256" key="1">
    <source>
        <dbReference type="SAM" id="Phobius"/>
    </source>
</evidence>
<keyword evidence="3" id="KW-0614">Plasmid</keyword>
<feature type="transmembrane region" description="Helical" evidence="1">
    <location>
        <begin position="150"/>
        <end position="168"/>
    </location>
</feature>
<dbReference type="PROSITE" id="PS51257">
    <property type="entry name" value="PROKAR_LIPOPROTEIN"/>
    <property type="match status" value="1"/>
</dbReference>
<feature type="transmembrane region" description="Helical" evidence="1">
    <location>
        <begin position="119"/>
        <end position="138"/>
    </location>
</feature>
<keyword evidence="1" id="KW-1133">Transmembrane helix</keyword>
<dbReference type="Gene3D" id="1.20.144.10">
    <property type="entry name" value="Phosphatidic acid phosphatase type 2/haloperoxidase"/>
    <property type="match status" value="1"/>
</dbReference>
<gene>
    <name evidence="3" type="ORF">AN936_23860</name>
</gene>
<dbReference type="Pfam" id="PF01569">
    <property type="entry name" value="PAP2"/>
    <property type="match status" value="1"/>
</dbReference>